<evidence type="ECO:0000256" key="4">
    <source>
        <dbReference type="ARBA" id="ARBA00022723"/>
    </source>
</evidence>
<evidence type="ECO:0000256" key="1">
    <source>
        <dbReference type="ARBA" id="ARBA00001946"/>
    </source>
</evidence>
<evidence type="ECO:0000256" key="5">
    <source>
        <dbReference type="ARBA" id="ARBA00022842"/>
    </source>
</evidence>
<name>A0A073INK5_9BACT</name>
<organism evidence="8 9">
    <name type="scientific">Synergistes jonesii</name>
    <dbReference type="NCBI Taxonomy" id="2754"/>
    <lineage>
        <taxon>Bacteria</taxon>
        <taxon>Thermotogati</taxon>
        <taxon>Synergistota</taxon>
        <taxon>Synergistia</taxon>
        <taxon>Synergistales</taxon>
        <taxon>Synergistaceae</taxon>
        <taxon>Synergistes</taxon>
    </lineage>
</organism>
<evidence type="ECO:0000256" key="7">
    <source>
        <dbReference type="RuleBase" id="RU004466"/>
    </source>
</evidence>
<dbReference type="GO" id="GO:0004659">
    <property type="term" value="F:prenyltransferase activity"/>
    <property type="evidence" value="ECO:0007669"/>
    <property type="project" value="InterPro"/>
</dbReference>
<dbReference type="FunFam" id="1.10.600.10:FF:000001">
    <property type="entry name" value="Geranylgeranyl diphosphate synthase"/>
    <property type="match status" value="1"/>
</dbReference>
<dbReference type="EMBL" id="JMKI01000051">
    <property type="protein sequence ID" value="KEJ91344.1"/>
    <property type="molecule type" value="Genomic_DNA"/>
</dbReference>
<proteinExistence type="inferred from homology"/>
<keyword evidence="4" id="KW-0479">Metal-binding</keyword>
<protein>
    <submittedName>
        <fullName evidence="8">Geranyl transferase</fullName>
    </submittedName>
</protein>
<dbReference type="SUPFAM" id="SSF48576">
    <property type="entry name" value="Terpenoid synthases"/>
    <property type="match status" value="1"/>
</dbReference>
<dbReference type="STRING" id="2754.EH55_10890"/>
<dbReference type="GO" id="GO:0046872">
    <property type="term" value="F:metal ion binding"/>
    <property type="evidence" value="ECO:0007669"/>
    <property type="project" value="UniProtKB-KW"/>
</dbReference>
<evidence type="ECO:0000256" key="6">
    <source>
        <dbReference type="ARBA" id="ARBA00023229"/>
    </source>
</evidence>
<dbReference type="InterPro" id="IPR008949">
    <property type="entry name" value="Isoprenoid_synthase_dom_sf"/>
</dbReference>
<comment type="caution">
    <text evidence="8">The sequence shown here is derived from an EMBL/GenBank/DDBJ whole genome shotgun (WGS) entry which is preliminary data.</text>
</comment>
<dbReference type="Gene3D" id="1.10.600.10">
    <property type="entry name" value="Farnesyl Diphosphate Synthase"/>
    <property type="match status" value="1"/>
</dbReference>
<dbReference type="Proteomes" id="UP000027665">
    <property type="component" value="Unassembled WGS sequence"/>
</dbReference>
<dbReference type="InterPro" id="IPR033749">
    <property type="entry name" value="Polyprenyl_synt_CS"/>
</dbReference>
<keyword evidence="3 7" id="KW-0808">Transferase</keyword>
<dbReference type="AlphaFoldDB" id="A0A073INK5"/>
<comment type="similarity">
    <text evidence="2 7">Belongs to the FPP/GGPP synthase family.</text>
</comment>
<dbReference type="InterPro" id="IPR000092">
    <property type="entry name" value="Polyprenyl_synt"/>
</dbReference>
<comment type="cofactor">
    <cofactor evidence="1">
        <name>Mg(2+)</name>
        <dbReference type="ChEBI" id="CHEBI:18420"/>
    </cofactor>
</comment>
<dbReference type="PATRIC" id="fig|2754.20.peg.1367"/>
<dbReference type="SFLD" id="SFLDG01017">
    <property type="entry name" value="Polyprenyl_Transferase_Like"/>
    <property type="match status" value="1"/>
</dbReference>
<keyword evidence="6" id="KW-0414">Isoprene biosynthesis</keyword>
<reference evidence="8 9" key="1">
    <citation type="submission" date="2014-04" db="EMBL/GenBank/DDBJ databases">
        <title>Draft Genome Sequence of Synergistes jonesii.</title>
        <authorList>
            <person name="Coil D.A."/>
            <person name="Eisen J.A."/>
            <person name="Holland-Moritz H.E."/>
        </authorList>
    </citation>
    <scope>NUCLEOTIDE SEQUENCE [LARGE SCALE GENOMIC DNA]</scope>
    <source>
        <strain evidence="8 9">78-1</strain>
    </source>
</reference>
<gene>
    <name evidence="8" type="ORF">EH55_10890</name>
</gene>
<dbReference type="RefSeq" id="WP_037978140.1">
    <property type="nucleotide sequence ID" value="NZ_JMKI01000051.1"/>
</dbReference>
<dbReference type="PROSITE" id="PS00723">
    <property type="entry name" value="POLYPRENYL_SYNTHASE_1"/>
    <property type="match status" value="1"/>
</dbReference>
<accession>A0A073INK5</accession>
<evidence type="ECO:0000256" key="2">
    <source>
        <dbReference type="ARBA" id="ARBA00006706"/>
    </source>
</evidence>
<keyword evidence="9" id="KW-1185">Reference proteome</keyword>
<sequence length="300" mass="31854">MNDRGIAIVKERLAAGASLIEKYIAETETIRARGVPPKLFEAMEYSLRAGGKRLRPILCLEAAAKCGVAEKSAMPMAIGLEMLHTATLIHDDLPCMDDDEMRRGKASNHALFGEALALLAGDALFVQALEFPMARLRDIPAQNVLNAMRAFAAAIGPAGVCGGQALDMFGCEGDDAAAVSRIAELKTGALIKAAVLTGASLGCTDERLLAKYAEYAEHLGSAFQIVDDILDSTATAEELGKTPGKDAEQGKLTHVSVYGVERAREMAARESAAAKDALAGLFAEDDFLMLLPEYLACRSH</sequence>
<keyword evidence="5" id="KW-0460">Magnesium</keyword>
<evidence type="ECO:0000313" key="8">
    <source>
        <dbReference type="EMBL" id="KEJ91344.1"/>
    </source>
</evidence>
<dbReference type="PANTHER" id="PTHR43281">
    <property type="entry name" value="FARNESYL DIPHOSPHATE SYNTHASE"/>
    <property type="match status" value="1"/>
</dbReference>
<dbReference type="OrthoDB" id="9805316at2"/>
<dbReference type="PANTHER" id="PTHR43281:SF1">
    <property type="entry name" value="FARNESYL DIPHOSPHATE SYNTHASE"/>
    <property type="match status" value="1"/>
</dbReference>
<dbReference type="PROSITE" id="PS00444">
    <property type="entry name" value="POLYPRENYL_SYNTHASE_2"/>
    <property type="match status" value="1"/>
</dbReference>
<dbReference type="Pfam" id="PF00348">
    <property type="entry name" value="polyprenyl_synt"/>
    <property type="match status" value="1"/>
</dbReference>
<dbReference type="eggNOG" id="COG0142">
    <property type="taxonomic scope" value="Bacteria"/>
</dbReference>
<evidence type="ECO:0000313" key="9">
    <source>
        <dbReference type="Proteomes" id="UP000027665"/>
    </source>
</evidence>
<evidence type="ECO:0000256" key="3">
    <source>
        <dbReference type="ARBA" id="ARBA00022679"/>
    </source>
</evidence>
<dbReference type="GeneID" id="90984496"/>
<dbReference type="CDD" id="cd00685">
    <property type="entry name" value="Trans_IPPS_HT"/>
    <property type="match status" value="1"/>
</dbReference>
<dbReference type="SFLD" id="SFLDS00005">
    <property type="entry name" value="Isoprenoid_Synthase_Type_I"/>
    <property type="match status" value="1"/>
</dbReference>
<dbReference type="GO" id="GO:0016114">
    <property type="term" value="P:terpenoid biosynthetic process"/>
    <property type="evidence" value="ECO:0007669"/>
    <property type="project" value="UniProtKB-ARBA"/>
</dbReference>